<gene>
    <name evidence="1" type="ORF">SAMN02949497_1499</name>
</gene>
<dbReference type="STRING" id="1760988.SAMN02949497_1499"/>
<proteinExistence type="predicted"/>
<dbReference type="OrthoDB" id="288532at2"/>
<dbReference type="Gene3D" id="3.40.50.300">
    <property type="entry name" value="P-loop containing nucleotide triphosphate hydrolases"/>
    <property type="match status" value="1"/>
</dbReference>
<dbReference type="SUPFAM" id="SSF52540">
    <property type="entry name" value="P-loop containing nucleoside triphosphate hydrolases"/>
    <property type="match status" value="1"/>
</dbReference>
<name>A0A1Y6CVE5_9GAMM</name>
<dbReference type="GO" id="GO:0008146">
    <property type="term" value="F:sulfotransferase activity"/>
    <property type="evidence" value="ECO:0007669"/>
    <property type="project" value="InterPro"/>
</dbReference>
<keyword evidence="1" id="KW-0808">Transferase</keyword>
<dbReference type="GO" id="GO:0016020">
    <property type="term" value="C:membrane"/>
    <property type="evidence" value="ECO:0007669"/>
    <property type="project" value="InterPro"/>
</dbReference>
<dbReference type="Pfam" id="PF03567">
    <property type="entry name" value="Sulfotransfer_2"/>
    <property type="match status" value="1"/>
</dbReference>
<evidence type="ECO:0000313" key="1">
    <source>
        <dbReference type="EMBL" id="SMF94190.1"/>
    </source>
</evidence>
<keyword evidence="2" id="KW-1185">Reference proteome</keyword>
<protein>
    <submittedName>
        <fullName evidence="1">Sulfotransferase family protein</fullName>
    </submittedName>
</protein>
<dbReference type="EMBL" id="FXAM01000001">
    <property type="protein sequence ID" value="SMF94190.1"/>
    <property type="molecule type" value="Genomic_DNA"/>
</dbReference>
<dbReference type="AlphaFoldDB" id="A0A1Y6CVE5"/>
<reference evidence="1 2" key="1">
    <citation type="submission" date="2016-12" db="EMBL/GenBank/DDBJ databases">
        <authorList>
            <person name="Song W.-J."/>
            <person name="Kurnit D.M."/>
        </authorList>
    </citation>
    <scope>NUCLEOTIDE SEQUENCE [LARGE SCALE GENOMIC DNA]</scope>
    <source>
        <strain evidence="1 2">175</strain>
    </source>
</reference>
<sequence>MPLFMLEKKLVLFIHVPKAGGSSIEHFLAPHYVGLMDTSYPGGLPCSPQHFHAALLSIILKNSPIDYKFMVVRNPFRRLESEYKFRKKHFGDVKNMDFEAWVAHALETYLKNPYHLDNHLRPMTEFILPNTQVYKLEDGLDRLRDDLHSRYPTAIAKEKAIPHAHETGTKERCSIVSKEVADLVYSFYKEDFERWYPDDHKLPAL</sequence>
<dbReference type="InterPro" id="IPR005331">
    <property type="entry name" value="Sulfotransferase"/>
</dbReference>
<dbReference type="RefSeq" id="WP_085211355.1">
    <property type="nucleotide sequence ID" value="NZ_FXAM01000001.1"/>
</dbReference>
<organism evidence="1 2">
    <name type="scientific">Methylomagnum ishizawai</name>
    <dbReference type="NCBI Taxonomy" id="1760988"/>
    <lineage>
        <taxon>Bacteria</taxon>
        <taxon>Pseudomonadati</taxon>
        <taxon>Pseudomonadota</taxon>
        <taxon>Gammaproteobacteria</taxon>
        <taxon>Methylococcales</taxon>
        <taxon>Methylococcaceae</taxon>
        <taxon>Methylomagnum</taxon>
    </lineage>
</organism>
<accession>A0A1Y6CVE5</accession>
<dbReference type="InterPro" id="IPR027417">
    <property type="entry name" value="P-loop_NTPase"/>
</dbReference>
<dbReference type="Proteomes" id="UP000192923">
    <property type="component" value="Unassembled WGS sequence"/>
</dbReference>
<evidence type="ECO:0000313" key="2">
    <source>
        <dbReference type="Proteomes" id="UP000192923"/>
    </source>
</evidence>